<dbReference type="PANTHER" id="PTHR11590:SF50">
    <property type="entry name" value="PROTEIN-GLUTAMINE GAMMA-GLUTAMYLTRANSFERASE 6"/>
    <property type="match status" value="1"/>
</dbReference>
<dbReference type="InterPro" id="IPR001102">
    <property type="entry name" value="Transglutaminase_N"/>
</dbReference>
<dbReference type="AlphaFoldDB" id="A0A2P4T966"/>
<keyword evidence="3 9" id="KW-0479">Metal-binding</keyword>
<feature type="binding site" evidence="9">
    <location>
        <position position="483"/>
    </location>
    <ligand>
        <name>Ca(2+)</name>
        <dbReference type="ChEBI" id="CHEBI:29108"/>
    </ligand>
</feature>
<evidence type="ECO:0000256" key="4">
    <source>
        <dbReference type="ARBA" id="ARBA00022837"/>
    </source>
</evidence>
<dbReference type="GO" id="GO:0046872">
    <property type="term" value="F:metal ion binding"/>
    <property type="evidence" value="ECO:0007669"/>
    <property type="project" value="UniProtKB-KW"/>
</dbReference>
<dbReference type="InterPro" id="IPR013783">
    <property type="entry name" value="Ig-like_fold"/>
</dbReference>
<dbReference type="EMBL" id="PPHD01004677">
    <property type="protein sequence ID" value="POI32908.1"/>
    <property type="molecule type" value="Genomic_DNA"/>
</dbReference>
<comment type="catalytic activity">
    <reaction evidence="7">
        <text>L-glutaminyl-[protein] + L-lysyl-[protein] = [protein]-L-lysyl-N(6)-5-L-glutamyl-[protein] + NH4(+)</text>
        <dbReference type="Rhea" id="RHEA:54816"/>
        <dbReference type="Rhea" id="RHEA-COMP:9752"/>
        <dbReference type="Rhea" id="RHEA-COMP:10207"/>
        <dbReference type="Rhea" id="RHEA-COMP:14005"/>
        <dbReference type="ChEBI" id="CHEBI:28938"/>
        <dbReference type="ChEBI" id="CHEBI:29969"/>
        <dbReference type="ChEBI" id="CHEBI:30011"/>
        <dbReference type="ChEBI" id="CHEBI:138370"/>
        <dbReference type="EC" id="2.3.2.13"/>
    </reaction>
</comment>
<evidence type="ECO:0000256" key="6">
    <source>
        <dbReference type="ARBA" id="ARBA00024222"/>
    </source>
</evidence>
<dbReference type="Gene3D" id="2.60.40.10">
    <property type="entry name" value="Immunoglobulins"/>
    <property type="match status" value="3"/>
</dbReference>
<dbReference type="InterPro" id="IPR014756">
    <property type="entry name" value="Ig_E-set"/>
</dbReference>
<dbReference type="PROSITE" id="PS00547">
    <property type="entry name" value="TRANSGLUTAMINASES"/>
    <property type="match status" value="1"/>
</dbReference>
<dbReference type="Proteomes" id="UP000237246">
    <property type="component" value="Unassembled WGS sequence"/>
</dbReference>
<evidence type="ECO:0000256" key="3">
    <source>
        <dbReference type="ARBA" id="ARBA00022723"/>
    </source>
</evidence>
<dbReference type="SUPFAM" id="SSF81296">
    <property type="entry name" value="E set domains"/>
    <property type="match status" value="1"/>
</dbReference>
<evidence type="ECO:0000256" key="8">
    <source>
        <dbReference type="PIRSR" id="PIRSR000459-1"/>
    </source>
</evidence>
<dbReference type="GO" id="GO:0003810">
    <property type="term" value="F:protein-glutamine gamma-glutamyltransferase activity"/>
    <property type="evidence" value="ECO:0007669"/>
    <property type="project" value="UniProtKB-EC"/>
</dbReference>
<evidence type="ECO:0000256" key="2">
    <source>
        <dbReference type="ARBA" id="ARBA00022679"/>
    </source>
</evidence>
<dbReference type="EC" id="2.3.2.13" evidence="6"/>
<feature type="compositionally biased region" description="Low complexity" evidence="10">
    <location>
        <begin position="515"/>
        <end position="525"/>
    </location>
</feature>
<dbReference type="InterPro" id="IPR008958">
    <property type="entry name" value="Transglutaminase_C"/>
</dbReference>
<evidence type="ECO:0000256" key="5">
    <source>
        <dbReference type="ARBA" id="ARBA00023315"/>
    </source>
</evidence>
<dbReference type="FunFam" id="3.90.260.10:FF:000001">
    <property type="entry name" value="Protein-glutamine gamma-glutamyltransferase 2"/>
    <property type="match status" value="1"/>
</dbReference>
<comment type="caution">
    <text evidence="12">The sequence shown here is derived from an EMBL/GenBank/DDBJ whole genome shotgun (WGS) entry which is preliminary data.</text>
</comment>
<keyword evidence="5" id="KW-0012">Acyltransferase</keyword>
<feature type="binding site" evidence="9">
    <location>
        <position position="429"/>
    </location>
    <ligand>
        <name>Ca(2+)</name>
        <dbReference type="ChEBI" id="CHEBI:29108"/>
    </ligand>
</feature>
<keyword evidence="13" id="KW-1185">Reference proteome</keyword>
<dbReference type="OrthoDB" id="437511at2759"/>
<dbReference type="SUPFAM" id="SSF54001">
    <property type="entry name" value="Cysteine proteinases"/>
    <property type="match status" value="1"/>
</dbReference>
<evidence type="ECO:0000313" key="12">
    <source>
        <dbReference type="EMBL" id="POI32908.1"/>
    </source>
</evidence>
<dbReference type="Gene3D" id="3.90.260.10">
    <property type="entry name" value="Transglutaminase-like"/>
    <property type="match status" value="1"/>
</dbReference>
<evidence type="ECO:0000313" key="13">
    <source>
        <dbReference type="Proteomes" id="UP000237246"/>
    </source>
</evidence>
<dbReference type="InterPro" id="IPR038765">
    <property type="entry name" value="Papain-like_cys_pep_sf"/>
</dbReference>
<keyword evidence="2" id="KW-0808">Transferase</keyword>
<feature type="binding site" evidence="9">
    <location>
        <position position="431"/>
    </location>
    <ligand>
        <name>Ca(2+)</name>
        <dbReference type="ChEBI" id="CHEBI:29108"/>
    </ligand>
</feature>
<accession>A0A2P4T966</accession>
<feature type="binding site" evidence="9">
    <location>
        <position position="478"/>
    </location>
    <ligand>
        <name>Ca(2+)</name>
        <dbReference type="ChEBI" id="CHEBI:29108"/>
    </ligand>
</feature>
<dbReference type="FunFam" id="2.60.40.10:FF:000090">
    <property type="entry name" value="Protein-glutamine gamma-glutamyltransferase 2"/>
    <property type="match status" value="1"/>
</dbReference>
<dbReference type="SUPFAM" id="SSF49309">
    <property type="entry name" value="Transglutaminase, two C-terminal domains"/>
    <property type="match status" value="2"/>
</dbReference>
<dbReference type="PANTHER" id="PTHR11590">
    <property type="entry name" value="PROTEIN-GLUTAMINE GAMMA-GLUTAMYLTRANSFERASE"/>
    <property type="match status" value="1"/>
</dbReference>
<feature type="active site" evidence="8">
    <location>
        <position position="366"/>
    </location>
</feature>
<feature type="domain" description="Transglutaminase-like" evidence="11">
    <location>
        <begin position="300"/>
        <end position="392"/>
    </location>
</feature>
<sequence length="741" mass="83266">MFAINLLYIFLAQKITKIDWHSKLNKAAHHTSDYNSTQMILRRGQAFAITLNFQTTVQPENNFTFIASTENELIVDPGLSPTAITQNCCLLFPLAGPSPAESQQTKAVFHLSEVAANGWSATQERCEPGRMSLMIVSPANAIIGQYKLKLQIASGNKTSSALLGQFVLLFNPWCPNDDVYMANEKERQEYVLNDSGIIFQGKEKYIQQEAWNYGQFEEDILDISLSILDRSLNHRQDPSTDVSNRNDPIYVCRVISAMVNSNDEKGVVEGKWSGSYRSGTNPLHWSGSVTILRKWYRGRYRPIRYGQCWVFAGVMCTVLRSLGIPTRVITNFNSAHDSNINLSIDKYIDVSGKTLNLTEDSIWNFHVWNESWFTRRDLGSFYDGWQVLDATPQEKSKGIYRCGPASTRAIKEGDVNLDYDSSFVFAAVNADCVTWIQHSNKRKERIYSNTRKIGKFISTKAVGTNTRVDVTDNYKYPEGSSKERQVYKKALKLLAVRSTGGRKKVTKPRRRFPAARRQNTTATTRKPTVSGKLKLDAPPVIGQDILLTLALQNLTADFKTIKVKLRASAVLYTRKPKAEILQWSRSVQLGAEEVKEISFKITYTQYKNALLDDRKILVTAVCEARQGASLLVEKDIVLQDPFLTIEVLGPTVVHKATNVLVTFTNPLSEVVTDCVLRAEGSGLLKEQLNINVARMAPMETATAEFEIVPYKSGIRQLQVDLACIRFSNIKGFVMLDVAPAQ</sequence>
<feature type="compositionally biased region" description="Basic residues" evidence="10">
    <location>
        <begin position="504"/>
        <end position="514"/>
    </location>
</feature>
<dbReference type="Pfam" id="PF01841">
    <property type="entry name" value="Transglut_core"/>
    <property type="match status" value="1"/>
</dbReference>
<gene>
    <name evidence="12" type="ORF">CIB84_003340</name>
</gene>
<evidence type="ECO:0000259" key="11">
    <source>
        <dbReference type="SMART" id="SM00460"/>
    </source>
</evidence>
<dbReference type="InterPro" id="IPR013808">
    <property type="entry name" value="Transglutaminase_AS"/>
</dbReference>
<name>A0A2P4T966_BAMTH</name>
<organism evidence="12 13">
    <name type="scientific">Bambusicola thoracicus</name>
    <name type="common">Chinese bamboo-partridge</name>
    <name type="synonym">Perdix thoracica</name>
    <dbReference type="NCBI Taxonomy" id="9083"/>
    <lineage>
        <taxon>Eukaryota</taxon>
        <taxon>Metazoa</taxon>
        <taxon>Chordata</taxon>
        <taxon>Craniata</taxon>
        <taxon>Vertebrata</taxon>
        <taxon>Euteleostomi</taxon>
        <taxon>Archelosauria</taxon>
        <taxon>Archosauria</taxon>
        <taxon>Dinosauria</taxon>
        <taxon>Saurischia</taxon>
        <taxon>Theropoda</taxon>
        <taxon>Coelurosauria</taxon>
        <taxon>Aves</taxon>
        <taxon>Neognathae</taxon>
        <taxon>Galloanserae</taxon>
        <taxon>Galliformes</taxon>
        <taxon>Phasianidae</taxon>
        <taxon>Perdicinae</taxon>
        <taxon>Bambusicola</taxon>
    </lineage>
</organism>
<feature type="active site" evidence="8">
    <location>
        <position position="308"/>
    </location>
</feature>
<dbReference type="GO" id="GO:0005737">
    <property type="term" value="C:cytoplasm"/>
    <property type="evidence" value="ECO:0007669"/>
    <property type="project" value="TreeGrafter"/>
</dbReference>
<dbReference type="FunFam" id="2.60.40.10:FF:000171">
    <property type="entry name" value="protein-glutamine gamma-glutamyltransferase 6"/>
    <property type="match status" value="1"/>
</dbReference>
<dbReference type="InterPro" id="IPR002931">
    <property type="entry name" value="Transglutaminase-like"/>
</dbReference>
<dbReference type="PIRSF" id="PIRSF000459">
    <property type="entry name" value="TGM_EBP42"/>
    <property type="match status" value="1"/>
</dbReference>
<feature type="active site" evidence="8">
    <location>
        <position position="389"/>
    </location>
</feature>
<dbReference type="Pfam" id="PF00868">
    <property type="entry name" value="Transglut_N"/>
    <property type="match status" value="1"/>
</dbReference>
<dbReference type="InterPro" id="IPR036238">
    <property type="entry name" value="Transglutaminase_C_sf"/>
</dbReference>
<dbReference type="Pfam" id="PF00927">
    <property type="entry name" value="Transglut_C"/>
    <property type="match status" value="2"/>
</dbReference>
<proteinExistence type="inferred from homology"/>
<keyword evidence="4 9" id="KW-0106">Calcium</keyword>
<protein>
    <recommendedName>
        <fullName evidence="6">protein-glutamine gamma-glutamyltransferase</fullName>
        <ecNumber evidence="6">2.3.2.13</ecNumber>
    </recommendedName>
</protein>
<reference evidence="12 13" key="1">
    <citation type="submission" date="2018-01" db="EMBL/GenBank/DDBJ databases">
        <title>Comparison of the Chinese Bamboo Partridge and Red Junglefowl genome sequences highlights the importance of demography in genome evolution.</title>
        <authorList>
            <person name="Tiley G.P."/>
            <person name="Kimball R.T."/>
            <person name="Braun E.L."/>
            <person name="Burleigh J.G."/>
        </authorList>
    </citation>
    <scope>NUCLEOTIDE SEQUENCE [LARGE SCALE GENOMIC DNA]</scope>
    <source>
        <strain evidence="12">RTK389</strain>
        <tissue evidence="12">Blood</tissue>
    </source>
</reference>
<evidence type="ECO:0000256" key="10">
    <source>
        <dbReference type="SAM" id="MobiDB-lite"/>
    </source>
</evidence>
<comment type="cofactor">
    <cofactor evidence="9">
        <name>Ca(2+)</name>
        <dbReference type="ChEBI" id="CHEBI:29108"/>
    </cofactor>
    <text evidence="9">Binds 1 Ca(2+) ion per subunit.</text>
</comment>
<feature type="region of interest" description="Disordered" evidence="10">
    <location>
        <begin position="504"/>
        <end position="530"/>
    </location>
</feature>
<dbReference type="InterPro" id="IPR050779">
    <property type="entry name" value="Transglutaminase"/>
</dbReference>
<evidence type="ECO:0000256" key="9">
    <source>
        <dbReference type="PIRSR" id="PIRSR000459-2"/>
    </source>
</evidence>
<dbReference type="InterPro" id="IPR036985">
    <property type="entry name" value="Transglutaminase-like_sf"/>
</dbReference>
<evidence type="ECO:0000256" key="1">
    <source>
        <dbReference type="ARBA" id="ARBA00005968"/>
    </source>
</evidence>
<comment type="similarity">
    <text evidence="1">Belongs to the transglutaminase superfamily. Transglutaminase family.</text>
</comment>
<dbReference type="InterPro" id="IPR023608">
    <property type="entry name" value="Transglutaminase_animal"/>
</dbReference>
<dbReference type="SMART" id="SM00460">
    <property type="entry name" value="TGc"/>
    <property type="match status" value="1"/>
</dbReference>
<evidence type="ECO:0000256" key="7">
    <source>
        <dbReference type="ARBA" id="ARBA00051843"/>
    </source>
</evidence>